<dbReference type="AlphaFoldDB" id="A0A9Q3IRM9"/>
<reference evidence="1" key="1">
    <citation type="submission" date="2021-03" db="EMBL/GenBank/DDBJ databases">
        <title>Draft genome sequence of rust myrtle Austropuccinia psidii MF-1, a brazilian biotype.</title>
        <authorList>
            <person name="Quecine M.C."/>
            <person name="Pachon D.M.R."/>
            <person name="Bonatelli M.L."/>
            <person name="Correr F.H."/>
            <person name="Franceschini L.M."/>
            <person name="Leite T.F."/>
            <person name="Margarido G.R.A."/>
            <person name="Almeida C.A."/>
            <person name="Ferrarezi J.A."/>
            <person name="Labate C.A."/>
        </authorList>
    </citation>
    <scope>NUCLEOTIDE SEQUENCE</scope>
    <source>
        <strain evidence="1">MF-1</strain>
    </source>
</reference>
<protein>
    <submittedName>
        <fullName evidence="1">Uncharacterized protein</fullName>
    </submittedName>
</protein>
<keyword evidence="2" id="KW-1185">Reference proteome</keyword>
<name>A0A9Q3IRM9_9BASI</name>
<organism evidence="1 2">
    <name type="scientific">Austropuccinia psidii MF-1</name>
    <dbReference type="NCBI Taxonomy" id="1389203"/>
    <lineage>
        <taxon>Eukaryota</taxon>
        <taxon>Fungi</taxon>
        <taxon>Dikarya</taxon>
        <taxon>Basidiomycota</taxon>
        <taxon>Pucciniomycotina</taxon>
        <taxon>Pucciniomycetes</taxon>
        <taxon>Pucciniales</taxon>
        <taxon>Sphaerophragmiaceae</taxon>
        <taxon>Austropuccinia</taxon>
    </lineage>
</organism>
<sequence>MVQCLLYPTNPIKHFLKNVMFESSSLVSYNVIAPKPYVAPISNLTNPLGLERGAVQYLASYLSKLKQCATQLSIEGGGADNEILTKARKNLKDPMDTGINLMIA</sequence>
<dbReference type="OrthoDB" id="3162621at2759"/>
<comment type="caution">
    <text evidence="1">The sequence shown here is derived from an EMBL/GenBank/DDBJ whole genome shotgun (WGS) entry which is preliminary data.</text>
</comment>
<accession>A0A9Q3IRM9</accession>
<proteinExistence type="predicted"/>
<dbReference type="Proteomes" id="UP000765509">
    <property type="component" value="Unassembled WGS sequence"/>
</dbReference>
<dbReference type="EMBL" id="AVOT02054076">
    <property type="protein sequence ID" value="MBW0548805.1"/>
    <property type="molecule type" value="Genomic_DNA"/>
</dbReference>
<gene>
    <name evidence="1" type="ORF">O181_088520</name>
</gene>
<evidence type="ECO:0000313" key="2">
    <source>
        <dbReference type="Proteomes" id="UP000765509"/>
    </source>
</evidence>
<evidence type="ECO:0000313" key="1">
    <source>
        <dbReference type="EMBL" id="MBW0548805.1"/>
    </source>
</evidence>